<protein>
    <submittedName>
        <fullName evidence="2">Uncharacterized protein</fullName>
    </submittedName>
</protein>
<reference evidence="2" key="2">
    <citation type="journal article" date="2015" name="Fish Shellfish Immunol.">
        <title>Early steps in the European eel (Anguilla anguilla)-Vibrio vulnificus interaction in the gills: Role of the RtxA13 toxin.</title>
        <authorList>
            <person name="Callol A."/>
            <person name="Pajuelo D."/>
            <person name="Ebbesson L."/>
            <person name="Teles M."/>
            <person name="MacKenzie S."/>
            <person name="Amaro C."/>
        </authorList>
    </citation>
    <scope>NUCLEOTIDE SEQUENCE</scope>
</reference>
<dbReference type="AlphaFoldDB" id="A0A0E9WQD0"/>
<keyword evidence="1" id="KW-0472">Membrane</keyword>
<keyword evidence="1" id="KW-0812">Transmembrane</keyword>
<evidence type="ECO:0000313" key="2">
    <source>
        <dbReference type="EMBL" id="JAH92577.1"/>
    </source>
</evidence>
<sequence>MFAMFFIYFYFIFLQFLNCTVAYRTMCIRRLDYFSFLTTIFIAIAKQKKTCRFYASPFEY</sequence>
<evidence type="ECO:0000256" key="1">
    <source>
        <dbReference type="SAM" id="Phobius"/>
    </source>
</evidence>
<reference evidence="2" key="1">
    <citation type="submission" date="2014-11" db="EMBL/GenBank/DDBJ databases">
        <authorList>
            <person name="Amaro Gonzalez C."/>
        </authorList>
    </citation>
    <scope>NUCLEOTIDE SEQUENCE</scope>
</reference>
<organism evidence="2">
    <name type="scientific">Anguilla anguilla</name>
    <name type="common">European freshwater eel</name>
    <name type="synonym">Muraena anguilla</name>
    <dbReference type="NCBI Taxonomy" id="7936"/>
    <lineage>
        <taxon>Eukaryota</taxon>
        <taxon>Metazoa</taxon>
        <taxon>Chordata</taxon>
        <taxon>Craniata</taxon>
        <taxon>Vertebrata</taxon>
        <taxon>Euteleostomi</taxon>
        <taxon>Actinopterygii</taxon>
        <taxon>Neopterygii</taxon>
        <taxon>Teleostei</taxon>
        <taxon>Anguilliformes</taxon>
        <taxon>Anguillidae</taxon>
        <taxon>Anguilla</taxon>
    </lineage>
</organism>
<feature type="transmembrane region" description="Helical" evidence="1">
    <location>
        <begin position="6"/>
        <end position="23"/>
    </location>
</feature>
<accession>A0A0E9WQD0</accession>
<name>A0A0E9WQD0_ANGAN</name>
<proteinExistence type="predicted"/>
<dbReference type="EMBL" id="GBXM01016000">
    <property type="protein sequence ID" value="JAH92577.1"/>
    <property type="molecule type" value="Transcribed_RNA"/>
</dbReference>
<keyword evidence="1" id="KW-1133">Transmembrane helix</keyword>